<dbReference type="PANTHER" id="PTHR12289">
    <property type="entry name" value="METAXIN RELATED"/>
    <property type="match status" value="1"/>
</dbReference>
<dbReference type="InterPro" id="IPR050931">
    <property type="entry name" value="Mito_Protein_Transport_Metaxin"/>
</dbReference>
<dbReference type="SUPFAM" id="SSF52833">
    <property type="entry name" value="Thioredoxin-like"/>
    <property type="match status" value="1"/>
</dbReference>
<feature type="domain" description="Glutathione S-transferase C-terminal" evidence="1">
    <location>
        <begin position="164"/>
        <end position="238"/>
    </location>
</feature>
<sequence length="384" mass="43902">MTDKPYILYGMMASLYTAKVRAYMRFHGVNFVERAAGLPEFTQNIVPKVQRWIIPTVVTPEDHIIQDGTVILDYLNQEEPNKGSIHPDTPVLQSIAHLFELFGGEGLLRPAMHYRWNFDEANLDFLKLAFRDVLPPNLSTEEQEGFFLHASGRMRKATIQFGVKDENQKDVEDSYDEFLTYIEAHLTNHPFLLGGRPTIADYGLFGPLFAHLGRDPKPLSIMQKKAPHLFQWVERMNAPAGNENHLYISSKGDLFSDDAIPDTLIKLMAYVAEEYLPEITSHVGFANDWLEKNTHIESGTSGLDNPSKRSIGYASFDWRGKTNSSAVMLYRFYLLQRLTDYFGDLSAEGQRPVCDIFSKSNLTSILTLKTQRRIIRKECLEVWK</sequence>
<evidence type="ECO:0000313" key="3">
    <source>
        <dbReference type="EMBL" id="WND02995.1"/>
    </source>
</evidence>
<keyword evidence="4" id="KW-1185">Reference proteome</keyword>
<dbReference type="Pfam" id="PF00043">
    <property type="entry name" value="GST_C"/>
    <property type="match status" value="1"/>
</dbReference>
<dbReference type="Proteomes" id="UP001268683">
    <property type="component" value="Chromosome"/>
</dbReference>
<dbReference type="RefSeq" id="WP_310798840.1">
    <property type="nucleotide sequence ID" value="NZ_CP123872.1"/>
</dbReference>
<dbReference type="Pfam" id="PF13417">
    <property type="entry name" value="GST_N_3"/>
    <property type="match status" value="1"/>
</dbReference>
<dbReference type="InterPro" id="IPR004045">
    <property type="entry name" value="Glutathione_S-Trfase_N"/>
</dbReference>
<feature type="domain" description="GST N-terminal" evidence="2">
    <location>
        <begin position="8"/>
        <end position="82"/>
    </location>
</feature>
<dbReference type="InterPro" id="IPR036249">
    <property type="entry name" value="Thioredoxin-like_sf"/>
</dbReference>
<dbReference type="Gene3D" id="1.20.1050.10">
    <property type="match status" value="1"/>
</dbReference>
<name>A0AA52EHQ3_9PROT</name>
<evidence type="ECO:0000313" key="4">
    <source>
        <dbReference type="Proteomes" id="UP001268683"/>
    </source>
</evidence>
<dbReference type="CDD" id="cd00570">
    <property type="entry name" value="GST_N_family"/>
    <property type="match status" value="1"/>
</dbReference>
<organism evidence="3 4">
    <name type="scientific">Temperatibacter marinus</name>
    <dbReference type="NCBI Taxonomy" id="1456591"/>
    <lineage>
        <taxon>Bacteria</taxon>
        <taxon>Pseudomonadati</taxon>
        <taxon>Pseudomonadota</taxon>
        <taxon>Alphaproteobacteria</taxon>
        <taxon>Kordiimonadales</taxon>
        <taxon>Temperatibacteraceae</taxon>
        <taxon>Temperatibacter</taxon>
    </lineage>
</organism>
<dbReference type="GO" id="GO:0005737">
    <property type="term" value="C:cytoplasm"/>
    <property type="evidence" value="ECO:0007669"/>
    <property type="project" value="TreeGrafter"/>
</dbReference>
<dbReference type="InterPro" id="IPR004046">
    <property type="entry name" value="GST_C"/>
</dbReference>
<dbReference type="Gene3D" id="3.40.30.10">
    <property type="entry name" value="Glutaredoxin"/>
    <property type="match status" value="1"/>
</dbReference>
<evidence type="ECO:0000259" key="2">
    <source>
        <dbReference type="Pfam" id="PF13417"/>
    </source>
</evidence>
<dbReference type="EMBL" id="CP123872">
    <property type="protein sequence ID" value="WND02995.1"/>
    <property type="molecule type" value="Genomic_DNA"/>
</dbReference>
<dbReference type="SUPFAM" id="SSF47616">
    <property type="entry name" value="GST C-terminal domain-like"/>
    <property type="match status" value="1"/>
</dbReference>
<dbReference type="PANTHER" id="PTHR12289:SF67">
    <property type="match status" value="1"/>
</dbReference>
<evidence type="ECO:0000259" key="1">
    <source>
        <dbReference type="Pfam" id="PF00043"/>
    </source>
</evidence>
<reference evidence="3" key="1">
    <citation type="submission" date="2023-04" db="EMBL/GenBank/DDBJ databases">
        <title>Complete genome sequence of Temperatibacter marinus.</title>
        <authorList>
            <person name="Rong J.-C."/>
            <person name="Yi M.-L."/>
            <person name="Zhao Q."/>
        </authorList>
    </citation>
    <scope>NUCLEOTIDE SEQUENCE</scope>
    <source>
        <strain evidence="3">NBRC 110045</strain>
    </source>
</reference>
<dbReference type="InterPro" id="IPR036282">
    <property type="entry name" value="Glutathione-S-Trfase_C_sf"/>
</dbReference>
<dbReference type="KEGG" id="tmk:QGN29_01275"/>
<accession>A0AA52EHQ3</accession>
<dbReference type="AlphaFoldDB" id="A0AA52EHQ3"/>
<protein>
    <submittedName>
        <fullName evidence="3">Glutathione S-transferase family protein</fullName>
    </submittedName>
</protein>
<dbReference type="CDD" id="cd00299">
    <property type="entry name" value="GST_C_family"/>
    <property type="match status" value="1"/>
</dbReference>
<gene>
    <name evidence="3" type="ORF">QGN29_01275</name>
</gene>
<proteinExistence type="predicted"/>